<comment type="caution">
    <text evidence="1">The sequence shown here is derived from an EMBL/GenBank/DDBJ whole genome shotgun (WGS) entry which is preliminary data.</text>
</comment>
<dbReference type="InterPro" id="IPR036412">
    <property type="entry name" value="HAD-like_sf"/>
</dbReference>
<dbReference type="InterPro" id="IPR052791">
    <property type="entry name" value="SSM1_domain"/>
</dbReference>
<dbReference type="VEuPathDB" id="MicrosporidiaDB:CWI39_0005p0010"/>
<dbReference type="PANTHER" id="PTHR47438">
    <property type="entry name" value="PHOSPHATE METABOLISM PROTEIN 8-RELATED"/>
    <property type="match status" value="1"/>
</dbReference>
<dbReference type="VEuPathDB" id="MicrosporidiaDB:CWI36_0006p0010"/>
<keyword evidence="2" id="KW-1185">Reference proteome</keyword>
<evidence type="ECO:0000313" key="1">
    <source>
        <dbReference type="EMBL" id="TBU09709.1"/>
    </source>
</evidence>
<name>A0A4Q9LMV5_9MICR</name>
<organism evidence="1 2">
    <name type="scientific">Hamiltosporidium magnivora</name>
    <dbReference type="NCBI Taxonomy" id="148818"/>
    <lineage>
        <taxon>Eukaryota</taxon>
        <taxon>Fungi</taxon>
        <taxon>Fungi incertae sedis</taxon>
        <taxon>Microsporidia</taxon>
        <taxon>Dubosqiidae</taxon>
        <taxon>Hamiltosporidium</taxon>
    </lineage>
</organism>
<dbReference type="Gene3D" id="3.40.50.1000">
    <property type="entry name" value="HAD superfamily/HAD-like"/>
    <property type="match status" value="1"/>
</dbReference>
<dbReference type="Pfam" id="PF00702">
    <property type="entry name" value="Hydrolase"/>
    <property type="match status" value="1"/>
</dbReference>
<dbReference type="EMBL" id="PITI01000006">
    <property type="protein sequence ID" value="TBU09709.1"/>
    <property type="molecule type" value="Genomic_DNA"/>
</dbReference>
<dbReference type="GO" id="GO:0006206">
    <property type="term" value="P:pyrimidine nucleobase metabolic process"/>
    <property type="evidence" value="ECO:0007669"/>
    <property type="project" value="TreeGrafter"/>
</dbReference>
<reference evidence="1 2" key="1">
    <citation type="submission" date="2017-12" db="EMBL/GenBank/DDBJ databases">
        <authorList>
            <person name="Pombert J.-F."/>
            <person name="Haag K.L."/>
            <person name="Ebert D."/>
        </authorList>
    </citation>
    <scope>NUCLEOTIDE SEQUENCE [LARGE SCALE GENOMIC DNA]</scope>
    <source>
        <strain evidence="1">BE-OM-2</strain>
    </source>
</reference>
<accession>A0A4Q9LMV5</accession>
<dbReference type="InterPro" id="IPR023214">
    <property type="entry name" value="HAD_sf"/>
</dbReference>
<dbReference type="Gene3D" id="1.10.150.450">
    <property type="match status" value="1"/>
</dbReference>
<dbReference type="GO" id="GO:0009166">
    <property type="term" value="P:nucleotide catabolic process"/>
    <property type="evidence" value="ECO:0007669"/>
    <property type="project" value="TreeGrafter"/>
</dbReference>
<dbReference type="AlphaFoldDB" id="A0A4Q9LMV5"/>
<dbReference type="Proteomes" id="UP000291404">
    <property type="component" value="Unassembled WGS sequence"/>
</dbReference>
<sequence>MSRESENVENIKNVENTSQKNTVIYIPITQDRVNEFKNQIFPLNSDILFVFDIEDTLYRIDKEITDLKLKIIREMAQHFKISENEMIKRTAKYTKEYGSPMRGFYDHFKIEPDVLEKTKDVFVDLSHKIDFDIDLIQFLKNLPGRKICLTNSNLKHSSHIFKLKRFDEVFEALIHCDYGDLKYLCKPKEEVFKFVEDIFQVKNTSKIMFYDDLDENIKAAKDRGWNAFKVDLTTNTIQEIVKNSIKTI</sequence>
<protein>
    <submittedName>
        <fullName evidence="1">Pyrimidine 5'-nucleotidase</fullName>
    </submittedName>
</protein>
<dbReference type="STRING" id="148818.A0A4Q9LMV5"/>
<dbReference type="GO" id="GO:0008252">
    <property type="term" value="F:nucleotidase activity"/>
    <property type="evidence" value="ECO:0007669"/>
    <property type="project" value="TreeGrafter"/>
</dbReference>
<proteinExistence type="predicted"/>
<gene>
    <name evidence="1" type="ORF">CWI36_0006p0010</name>
</gene>
<dbReference type="SUPFAM" id="SSF56784">
    <property type="entry name" value="HAD-like"/>
    <property type="match status" value="1"/>
</dbReference>
<evidence type="ECO:0000313" key="2">
    <source>
        <dbReference type="Proteomes" id="UP000291404"/>
    </source>
</evidence>
<dbReference type="PANTHER" id="PTHR47438:SF1">
    <property type="entry name" value="PHOSPHATE METABOLISM PROTEIN 8-RELATED"/>
    <property type="match status" value="1"/>
</dbReference>